<evidence type="ECO:0000313" key="2">
    <source>
        <dbReference type="Proteomes" id="UP001152561"/>
    </source>
</evidence>
<proteinExistence type="predicted"/>
<reference evidence="2" key="1">
    <citation type="journal article" date="2023" name="Proc. Natl. Acad. Sci. U.S.A.">
        <title>Genomic and structural basis for evolution of tropane alkaloid biosynthesis.</title>
        <authorList>
            <person name="Wanga Y.-J."/>
            <person name="Taina T."/>
            <person name="Yua J.-Y."/>
            <person name="Lia J."/>
            <person name="Xua B."/>
            <person name="Chenc J."/>
            <person name="D'Auriad J.C."/>
            <person name="Huanga J.-P."/>
            <person name="Huanga S.-X."/>
        </authorList>
    </citation>
    <scope>NUCLEOTIDE SEQUENCE [LARGE SCALE GENOMIC DNA]</scope>
    <source>
        <strain evidence="2">cv. KIB-2019</strain>
    </source>
</reference>
<dbReference type="EMBL" id="JAJAGQ010000004">
    <property type="protein sequence ID" value="KAJ8564501.1"/>
    <property type="molecule type" value="Genomic_DNA"/>
</dbReference>
<organism evidence="1 2">
    <name type="scientific">Anisodus acutangulus</name>
    <dbReference type="NCBI Taxonomy" id="402998"/>
    <lineage>
        <taxon>Eukaryota</taxon>
        <taxon>Viridiplantae</taxon>
        <taxon>Streptophyta</taxon>
        <taxon>Embryophyta</taxon>
        <taxon>Tracheophyta</taxon>
        <taxon>Spermatophyta</taxon>
        <taxon>Magnoliopsida</taxon>
        <taxon>eudicotyledons</taxon>
        <taxon>Gunneridae</taxon>
        <taxon>Pentapetalae</taxon>
        <taxon>asterids</taxon>
        <taxon>lamiids</taxon>
        <taxon>Solanales</taxon>
        <taxon>Solanaceae</taxon>
        <taxon>Solanoideae</taxon>
        <taxon>Hyoscyameae</taxon>
        <taxon>Anisodus</taxon>
    </lineage>
</organism>
<dbReference type="Proteomes" id="UP001152561">
    <property type="component" value="Unassembled WGS sequence"/>
</dbReference>
<sequence length="67" mass="7896">MSTNEVIEYGSRVSSPNSDPRLPLRKLATSLRIFHRAKFQFSTPRLHVDVWVLYRTKQFSMKKDVKT</sequence>
<protein>
    <submittedName>
        <fullName evidence="1">Uncharacterized protein</fullName>
    </submittedName>
</protein>
<accession>A0A9Q1RN13</accession>
<name>A0A9Q1RN13_9SOLA</name>
<gene>
    <name evidence="1" type="ORF">K7X08_000961</name>
</gene>
<evidence type="ECO:0000313" key="1">
    <source>
        <dbReference type="EMBL" id="KAJ8564501.1"/>
    </source>
</evidence>
<comment type="caution">
    <text evidence="1">The sequence shown here is derived from an EMBL/GenBank/DDBJ whole genome shotgun (WGS) entry which is preliminary data.</text>
</comment>
<dbReference type="AlphaFoldDB" id="A0A9Q1RN13"/>
<keyword evidence="2" id="KW-1185">Reference proteome</keyword>